<name>A0A7J7KIK4_BUGNE</name>
<feature type="transmembrane region" description="Helical" evidence="1">
    <location>
        <begin position="137"/>
        <end position="156"/>
    </location>
</feature>
<keyword evidence="1" id="KW-0812">Transmembrane</keyword>
<evidence type="ECO:0000313" key="3">
    <source>
        <dbReference type="Proteomes" id="UP000593567"/>
    </source>
</evidence>
<protein>
    <submittedName>
        <fullName evidence="2">Uncharacterized protein</fullName>
    </submittedName>
</protein>
<dbReference type="Proteomes" id="UP000593567">
    <property type="component" value="Unassembled WGS sequence"/>
</dbReference>
<accession>A0A7J7KIK4</accession>
<keyword evidence="1" id="KW-0472">Membrane</keyword>
<dbReference type="AlphaFoldDB" id="A0A7J7KIK4"/>
<reference evidence="2" key="1">
    <citation type="submission" date="2020-06" db="EMBL/GenBank/DDBJ databases">
        <title>Draft genome of Bugula neritina, a colonial animal packing powerful symbionts and potential medicines.</title>
        <authorList>
            <person name="Rayko M."/>
        </authorList>
    </citation>
    <scope>NUCLEOTIDE SEQUENCE [LARGE SCALE GENOMIC DNA]</scope>
    <source>
        <strain evidence="2">Kwan_BN1</strain>
    </source>
</reference>
<keyword evidence="1" id="KW-1133">Transmembrane helix</keyword>
<organism evidence="2 3">
    <name type="scientific">Bugula neritina</name>
    <name type="common">Brown bryozoan</name>
    <name type="synonym">Sertularia neritina</name>
    <dbReference type="NCBI Taxonomy" id="10212"/>
    <lineage>
        <taxon>Eukaryota</taxon>
        <taxon>Metazoa</taxon>
        <taxon>Spiralia</taxon>
        <taxon>Lophotrochozoa</taxon>
        <taxon>Bryozoa</taxon>
        <taxon>Gymnolaemata</taxon>
        <taxon>Cheilostomatida</taxon>
        <taxon>Flustrina</taxon>
        <taxon>Buguloidea</taxon>
        <taxon>Bugulidae</taxon>
        <taxon>Bugula</taxon>
    </lineage>
</organism>
<gene>
    <name evidence="2" type="ORF">EB796_003162</name>
</gene>
<evidence type="ECO:0000256" key="1">
    <source>
        <dbReference type="SAM" id="Phobius"/>
    </source>
</evidence>
<proteinExistence type="predicted"/>
<evidence type="ECO:0000313" key="2">
    <source>
        <dbReference type="EMBL" id="KAF6038532.1"/>
    </source>
</evidence>
<comment type="caution">
    <text evidence="2">The sequence shown here is derived from an EMBL/GenBank/DDBJ whole genome shotgun (WGS) entry which is preliminary data.</text>
</comment>
<sequence length="211" mass="24966">MNPTHSLNQITNALEMGKTRNRNSDVTRCPELSNQNDQLTSHVTGRCANFKFKIQKAAILLSTTEEERHISRRKTKFKENMEIITTTNEQTTAPQGIYSMLKPPVTEYCSSLDSFSPDYQLEFDELFNEKQRRNRKIIMKVLFFVAVIAVCLMTFATGDDTSAITAEEHYRWPPNRCCKYRYKRVCRRIKYFHYRCYRKRVGCAYYCPYYH</sequence>
<dbReference type="EMBL" id="VXIV02000401">
    <property type="protein sequence ID" value="KAF6038532.1"/>
    <property type="molecule type" value="Genomic_DNA"/>
</dbReference>
<keyword evidence="3" id="KW-1185">Reference proteome</keyword>